<evidence type="ECO:0000256" key="1">
    <source>
        <dbReference type="SAM" id="Phobius"/>
    </source>
</evidence>
<protein>
    <submittedName>
        <fullName evidence="2">Uncharacterized conserved membrane protein</fullName>
    </submittedName>
</protein>
<dbReference type="STRING" id="283942.IL0531"/>
<reference evidence="2 3" key="1">
    <citation type="journal article" date="2004" name="Proc. Natl. Acad. Sci. U.S.A.">
        <title>Genome sequence of the deep-sea gamma-proteobacterium Idiomarina loihiensis reveals amino acid fermentation as a source of carbon and energy.</title>
        <authorList>
            <person name="Hou S."/>
            <person name="Saw J.H."/>
            <person name="Lee K.S."/>
            <person name="Freitas T.A."/>
            <person name="Belisle C."/>
            <person name="Kawarabayasi Y."/>
            <person name="Donachie S.P."/>
            <person name="Pikina A."/>
            <person name="Galperin M.Y."/>
            <person name="Koonin E.V."/>
            <person name="Makarova K.S."/>
            <person name="Omelchenko M.V."/>
            <person name="Sorokin A."/>
            <person name="Wolf Y.I."/>
            <person name="Li Q.X."/>
            <person name="Keum Y.S."/>
            <person name="Campbell S."/>
            <person name="Denery J."/>
            <person name="Aizawa S."/>
            <person name="Shibata S."/>
            <person name="Malahoff A."/>
            <person name="Alam M."/>
        </authorList>
    </citation>
    <scope>NUCLEOTIDE SEQUENCE [LARGE SCALE GENOMIC DNA]</scope>
    <source>
        <strain evidence="3">ATCC BAA-735 / DSM 15497 / L2-TR</strain>
    </source>
</reference>
<sequence>MVVTPLIVLLVSVLGYANLNSTELGKLKLNRLVPSRLAITLFISGTVILFGAVFATFLLLLLWGLITLVVSGSLSSAWVAMQTLTGSPGGVEPDKSSVLLLFTIGLVISFLSVTKFQSKADANWKQNNSKFLIHKLVDDELELFLLRALEMDDFIPHNGDESPDKRMLVRVVLSNRKVYIGNLIRCDITRGVCSNIVLVPMHSGYQDESTLELQLTEHYEKHYSAELSSDATELQIKDFLNQYSLTIPVHHLVTASLFDLTAYQKFLTEKLNSM</sequence>
<dbReference type="OrthoDB" id="5875988at2"/>
<keyword evidence="1" id="KW-1133">Transmembrane helix</keyword>
<proteinExistence type="predicted"/>
<organism evidence="2 3">
    <name type="scientific">Idiomarina loihiensis (strain ATCC BAA-735 / DSM 15497 / L2-TR)</name>
    <dbReference type="NCBI Taxonomy" id="283942"/>
    <lineage>
        <taxon>Bacteria</taxon>
        <taxon>Pseudomonadati</taxon>
        <taxon>Pseudomonadota</taxon>
        <taxon>Gammaproteobacteria</taxon>
        <taxon>Alteromonadales</taxon>
        <taxon>Idiomarinaceae</taxon>
        <taxon>Idiomarina</taxon>
    </lineage>
</organism>
<accession>Q5R088</accession>
<dbReference type="AlphaFoldDB" id="Q5R088"/>
<gene>
    <name evidence="2" type="ordered locus">IL0531</name>
</gene>
<name>Q5R088_IDILO</name>
<feature type="transmembrane region" description="Helical" evidence="1">
    <location>
        <begin position="60"/>
        <end position="78"/>
    </location>
</feature>
<dbReference type="RefSeq" id="WP_011233789.1">
    <property type="nucleotide sequence ID" value="NC_006512.1"/>
</dbReference>
<evidence type="ECO:0000313" key="3">
    <source>
        <dbReference type="Proteomes" id="UP000001171"/>
    </source>
</evidence>
<evidence type="ECO:0000313" key="2">
    <source>
        <dbReference type="EMBL" id="AAV81372.1"/>
    </source>
</evidence>
<dbReference type="Proteomes" id="UP000001171">
    <property type="component" value="Chromosome"/>
</dbReference>
<feature type="transmembrane region" description="Helical" evidence="1">
    <location>
        <begin position="98"/>
        <end position="116"/>
    </location>
</feature>
<dbReference type="EMBL" id="AE017340">
    <property type="protein sequence ID" value="AAV81372.1"/>
    <property type="molecule type" value="Genomic_DNA"/>
</dbReference>
<keyword evidence="3" id="KW-1185">Reference proteome</keyword>
<keyword evidence="1" id="KW-0472">Membrane</keyword>
<feature type="transmembrane region" description="Helical" evidence="1">
    <location>
        <begin position="35"/>
        <end position="55"/>
    </location>
</feature>
<dbReference type="HOGENOM" id="CLU_1014804_0_0_6"/>
<keyword evidence="1" id="KW-0812">Transmembrane</keyword>
<dbReference type="GeneID" id="41335682"/>
<dbReference type="KEGG" id="ilo:IL0531"/>